<name>A0AAV4UBQ7_9ARAC</name>
<dbReference type="Proteomes" id="UP001054837">
    <property type="component" value="Unassembled WGS sequence"/>
</dbReference>
<evidence type="ECO:0008006" key="4">
    <source>
        <dbReference type="Google" id="ProtNLM"/>
    </source>
</evidence>
<evidence type="ECO:0000256" key="1">
    <source>
        <dbReference type="SAM" id="MobiDB-lite"/>
    </source>
</evidence>
<protein>
    <recommendedName>
        <fullName evidence="4">Secreted protein</fullName>
    </recommendedName>
</protein>
<gene>
    <name evidence="2" type="ORF">CDAR_10061</name>
</gene>
<evidence type="ECO:0000313" key="3">
    <source>
        <dbReference type="Proteomes" id="UP001054837"/>
    </source>
</evidence>
<dbReference type="AlphaFoldDB" id="A0AAV4UBQ7"/>
<comment type="caution">
    <text evidence="2">The sequence shown here is derived from an EMBL/GenBank/DDBJ whole genome shotgun (WGS) entry which is preliminary data.</text>
</comment>
<evidence type="ECO:0000313" key="2">
    <source>
        <dbReference type="EMBL" id="GIY55050.1"/>
    </source>
</evidence>
<keyword evidence="3" id="KW-1185">Reference proteome</keyword>
<reference evidence="2 3" key="1">
    <citation type="submission" date="2021-06" db="EMBL/GenBank/DDBJ databases">
        <title>Caerostris darwini draft genome.</title>
        <authorList>
            <person name="Kono N."/>
            <person name="Arakawa K."/>
        </authorList>
    </citation>
    <scope>NUCLEOTIDE SEQUENCE [LARGE SCALE GENOMIC DNA]</scope>
</reference>
<sequence length="156" mass="17388">MDLLRGCVEMLLRVIFISNVRLELKLINGEHPPQENQKATLCTHGALYRLPNSLKCVLLLYVIATHHFAAKFLCSTSAPNHSEESLGKCDGRSDGSPHSHTSEFGRRTIPRQVTSHLRHPIRMRTRSSGCMLLDGVASVMVRHNANGRTEVVRALP</sequence>
<accession>A0AAV4UBQ7</accession>
<dbReference type="EMBL" id="BPLQ01011030">
    <property type="protein sequence ID" value="GIY55050.1"/>
    <property type="molecule type" value="Genomic_DNA"/>
</dbReference>
<feature type="region of interest" description="Disordered" evidence="1">
    <location>
        <begin position="84"/>
        <end position="105"/>
    </location>
</feature>
<proteinExistence type="predicted"/>
<organism evidence="2 3">
    <name type="scientific">Caerostris darwini</name>
    <dbReference type="NCBI Taxonomy" id="1538125"/>
    <lineage>
        <taxon>Eukaryota</taxon>
        <taxon>Metazoa</taxon>
        <taxon>Ecdysozoa</taxon>
        <taxon>Arthropoda</taxon>
        <taxon>Chelicerata</taxon>
        <taxon>Arachnida</taxon>
        <taxon>Araneae</taxon>
        <taxon>Araneomorphae</taxon>
        <taxon>Entelegynae</taxon>
        <taxon>Araneoidea</taxon>
        <taxon>Araneidae</taxon>
        <taxon>Caerostris</taxon>
    </lineage>
</organism>